<accession>A0AAV7EAL9</accession>
<evidence type="ECO:0000313" key="1">
    <source>
        <dbReference type="EMBL" id="KAG9444782.1"/>
    </source>
</evidence>
<keyword evidence="2" id="KW-1185">Reference proteome</keyword>
<dbReference type="InterPro" id="IPR034574">
    <property type="entry name" value="SDH6"/>
</dbReference>
<organism evidence="1 2">
    <name type="scientific">Aristolochia fimbriata</name>
    <name type="common">White veined hardy Dutchman's pipe vine</name>
    <dbReference type="NCBI Taxonomy" id="158543"/>
    <lineage>
        <taxon>Eukaryota</taxon>
        <taxon>Viridiplantae</taxon>
        <taxon>Streptophyta</taxon>
        <taxon>Embryophyta</taxon>
        <taxon>Tracheophyta</taxon>
        <taxon>Spermatophyta</taxon>
        <taxon>Magnoliopsida</taxon>
        <taxon>Magnoliidae</taxon>
        <taxon>Piperales</taxon>
        <taxon>Aristolochiaceae</taxon>
        <taxon>Aristolochia</taxon>
    </lineage>
</organism>
<comment type="caution">
    <text evidence="1">The sequence shown here is derived from an EMBL/GenBank/DDBJ whole genome shotgun (WGS) entry which is preliminary data.</text>
</comment>
<evidence type="ECO:0008006" key="3">
    <source>
        <dbReference type="Google" id="ProtNLM"/>
    </source>
</evidence>
<evidence type="ECO:0000313" key="2">
    <source>
        <dbReference type="Proteomes" id="UP000825729"/>
    </source>
</evidence>
<dbReference type="GO" id="GO:0045273">
    <property type="term" value="C:respiratory chain complex II (succinate dehydrogenase)"/>
    <property type="evidence" value="ECO:0007669"/>
    <property type="project" value="InterPro"/>
</dbReference>
<reference evidence="1 2" key="1">
    <citation type="submission" date="2021-07" db="EMBL/GenBank/DDBJ databases">
        <title>The Aristolochia fimbriata genome: insights into angiosperm evolution, floral development and chemical biosynthesis.</title>
        <authorList>
            <person name="Jiao Y."/>
        </authorList>
    </citation>
    <scope>NUCLEOTIDE SEQUENCE [LARGE SCALE GENOMIC DNA]</scope>
    <source>
        <strain evidence="1">IBCAS-2021</strain>
        <tissue evidence="1">Leaf</tissue>
    </source>
</reference>
<dbReference type="EMBL" id="JAINDJ010000006">
    <property type="protein sequence ID" value="KAG9444782.1"/>
    <property type="molecule type" value="Genomic_DNA"/>
</dbReference>
<dbReference type="AlphaFoldDB" id="A0AAV7EAL9"/>
<name>A0AAV7EAL9_ARIFI</name>
<gene>
    <name evidence="1" type="ORF">H6P81_016122</name>
</gene>
<protein>
    <recommendedName>
        <fullName evidence="3">Succinate dehydrogenase subunit 6, mitochondrial</fullName>
    </recommendedName>
</protein>
<dbReference type="PANTHER" id="PTHR36708">
    <property type="entry name" value="SUCCINATE DEHYDROGENASE SUBUNIT 6, MITOCHONDRIAL"/>
    <property type="match status" value="1"/>
</dbReference>
<sequence>MDKHVLQSEAACSNECAICKNDLAWTVQLKPKRRMGETEVSSSDGYWDNWKAYWRERFAFLEYHKRIFLIPEKPLPKWSSSDVEEFIASDPIHGPVLKTAREAATIAAYGSGIGAVSTAGLAWKYSKSPHGAVMAFGAGAIFGWTFGQEIASHWLQLYRLNTMAAQMKFLDWWKQKSEA</sequence>
<dbReference type="Proteomes" id="UP000825729">
    <property type="component" value="Unassembled WGS sequence"/>
</dbReference>
<dbReference type="PANTHER" id="PTHR36708:SF1">
    <property type="entry name" value="SUCCINATE DEHYDROGENASE SUBUNIT 6, MITOCHONDRIAL"/>
    <property type="match status" value="1"/>
</dbReference>
<proteinExistence type="predicted"/>